<evidence type="ECO:0000256" key="7">
    <source>
        <dbReference type="SAM" id="Phobius"/>
    </source>
</evidence>
<sequence length="231" mass="26095">MVTSLFLPLNISADAYECELAAYCFLVLSVIMSSDYSRKKQKRNLEVPLSRYAMVIDIIVALHILLSIFPPLIPLSVTLPTKQYFVFLKGVCYAKKDSNLGKHPEIDVPNLQVIKLMQSFKSKEYVRETFAWMYYYWYLTIDGIEFLRTYLNLPSEIVPATLLKQSKPAGGRPFGGPPGDRPRDPPRFEGDRPRFGDRDGYRGGPRGGEGGEKGGAPADYQPAFRVISLHH</sequence>
<dbReference type="FunFam" id="1.10.10.10:FF:000025">
    <property type="entry name" value="40S ribosomal protein S10"/>
    <property type="match status" value="1"/>
</dbReference>
<feature type="compositionally biased region" description="Basic and acidic residues" evidence="6">
    <location>
        <begin position="180"/>
        <end position="201"/>
    </location>
</feature>
<comment type="caution">
    <text evidence="9">The sequence shown here is derived from an EMBL/GenBank/DDBJ whole genome shotgun (WGS) entry which is preliminary data.</text>
</comment>
<dbReference type="GO" id="GO:0022627">
    <property type="term" value="C:cytosolic small ribosomal subunit"/>
    <property type="evidence" value="ECO:0007669"/>
    <property type="project" value="TreeGrafter"/>
</dbReference>
<dbReference type="PANTHER" id="PTHR12146:SF27">
    <property type="entry name" value="SMALL RIBOSOMAL SUBUNIT PROTEIN ES10X"/>
    <property type="match status" value="1"/>
</dbReference>
<reference evidence="10" key="1">
    <citation type="journal article" date="2019" name="Gigascience">
        <title>De novo genome assembly of the endangered Acer yangbiense, a plant species with extremely small populations endemic to Yunnan Province, China.</title>
        <authorList>
            <person name="Yang J."/>
            <person name="Wariss H.M."/>
            <person name="Tao L."/>
            <person name="Zhang R."/>
            <person name="Yun Q."/>
            <person name="Hollingsworth P."/>
            <person name="Dao Z."/>
            <person name="Luo G."/>
            <person name="Guo H."/>
            <person name="Ma Y."/>
            <person name="Sun W."/>
        </authorList>
    </citation>
    <scope>NUCLEOTIDE SEQUENCE [LARGE SCALE GENOMIC DNA]</scope>
    <source>
        <strain evidence="10">cv. br00</strain>
    </source>
</reference>
<dbReference type="Proteomes" id="UP000326939">
    <property type="component" value="Chromosome 5"/>
</dbReference>
<evidence type="ECO:0000256" key="4">
    <source>
        <dbReference type="ARBA" id="ARBA00022980"/>
    </source>
</evidence>
<keyword evidence="3" id="KW-0963">Cytoplasm</keyword>
<feature type="domain" description="Plectin/eS10 N-terminal" evidence="8">
    <location>
        <begin position="85"/>
        <end position="165"/>
    </location>
</feature>
<protein>
    <recommendedName>
        <fullName evidence="8">Plectin/eS10 N-terminal domain-containing protein</fullName>
    </recommendedName>
</protein>
<accession>A0A5N5MMA6</accession>
<dbReference type="EMBL" id="VDCV01000005">
    <property type="protein sequence ID" value="KAB5556295.1"/>
    <property type="molecule type" value="Genomic_DNA"/>
</dbReference>
<feature type="transmembrane region" description="Helical" evidence="7">
    <location>
        <begin position="49"/>
        <end position="73"/>
    </location>
</feature>
<comment type="similarity">
    <text evidence="2">Belongs to the eukaryotic ribosomal protein eS10 family.</text>
</comment>
<dbReference type="GO" id="GO:0003735">
    <property type="term" value="F:structural constituent of ribosome"/>
    <property type="evidence" value="ECO:0007669"/>
    <property type="project" value="TreeGrafter"/>
</dbReference>
<evidence type="ECO:0000256" key="3">
    <source>
        <dbReference type="ARBA" id="ARBA00022490"/>
    </source>
</evidence>
<comment type="subcellular location">
    <subcellularLocation>
        <location evidence="1">Cytoplasm</location>
    </subcellularLocation>
</comment>
<keyword evidence="4" id="KW-0689">Ribosomal protein</keyword>
<proteinExistence type="inferred from homology"/>
<evidence type="ECO:0000313" key="10">
    <source>
        <dbReference type="Proteomes" id="UP000326939"/>
    </source>
</evidence>
<dbReference type="GO" id="GO:0003723">
    <property type="term" value="F:RNA binding"/>
    <property type="evidence" value="ECO:0007669"/>
    <property type="project" value="TreeGrafter"/>
</dbReference>
<keyword evidence="5" id="KW-0687">Ribonucleoprotein</keyword>
<keyword evidence="7" id="KW-0812">Transmembrane</keyword>
<evidence type="ECO:0000313" key="9">
    <source>
        <dbReference type="EMBL" id="KAB5556295.1"/>
    </source>
</evidence>
<gene>
    <name evidence="9" type="ORF">DKX38_007204</name>
</gene>
<name>A0A5N5MMA6_9ROSI</name>
<feature type="transmembrane region" description="Helical" evidence="7">
    <location>
        <begin position="20"/>
        <end position="37"/>
    </location>
</feature>
<evidence type="ECO:0000256" key="2">
    <source>
        <dbReference type="ARBA" id="ARBA00007278"/>
    </source>
</evidence>
<evidence type="ECO:0000256" key="1">
    <source>
        <dbReference type="ARBA" id="ARBA00004496"/>
    </source>
</evidence>
<dbReference type="PANTHER" id="PTHR12146">
    <property type="entry name" value="40S RIBOSOMAL PROTEIN S10"/>
    <property type="match status" value="1"/>
</dbReference>
<keyword evidence="10" id="KW-1185">Reference proteome</keyword>
<dbReference type="InterPro" id="IPR036388">
    <property type="entry name" value="WH-like_DNA-bd_sf"/>
</dbReference>
<dbReference type="InterPro" id="IPR037447">
    <property type="entry name" value="Ribosomal_eS10"/>
</dbReference>
<evidence type="ECO:0000256" key="6">
    <source>
        <dbReference type="SAM" id="MobiDB-lite"/>
    </source>
</evidence>
<evidence type="ECO:0000259" key="8">
    <source>
        <dbReference type="Pfam" id="PF03501"/>
    </source>
</evidence>
<keyword evidence="7" id="KW-1133">Transmembrane helix</keyword>
<organism evidence="9 10">
    <name type="scientific">Salix brachista</name>
    <dbReference type="NCBI Taxonomy" id="2182728"/>
    <lineage>
        <taxon>Eukaryota</taxon>
        <taxon>Viridiplantae</taxon>
        <taxon>Streptophyta</taxon>
        <taxon>Embryophyta</taxon>
        <taxon>Tracheophyta</taxon>
        <taxon>Spermatophyta</taxon>
        <taxon>Magnoliopsida</taxon>
        <taxon>eudicotyledons</taxon>
        <taxon>Gunneridae</taxon>
        <taxon>Pentapetalae</taxon>
        <taxon>rosids</taxon>
        <taxon>fabids</taxon>
        <taxon>Malpighiales</taxon>
        <taxon>Salicaceae</taxon>
        <taxon>Saliceae</taxon>
        <taxon>Salix</taxon>
    </lineage>
</organism>
<keyword evidence="7" id="KW-0472">Membrane</keyword>
<dbReference type="Gene3D" id="1.10.10.10">
    <property type="entry name" value="Winged helix-like DNA-binding domain superfamily/Winged helix DNA-binding domain"/>
    <property type="match status" value="1"/>
</dbReference>
<evidence type="ECO:0000256" key="5">
    <source>
        <dbReference type="ARBA" id="ARBA00023274"/>
    </source>
</evidence>
<dbReference type="Pfam" id="PF03501">
    <property type="entry name" value="S10_plectin"/>
    <property type="match status" value="1"/>
</dbReference>
<dbReference type="AlphaFoldDB" id="A0A5N5MMA6"/>
<dbReference type="InterPro" id="IPR005326">
    <property type="entry name" value="Plectin_eS10_N"/>
</dbReference>
<feature type="region of interest" description="Disordered" evidence="6">
    <location>
        <begin position="166"/>
        <end position="221"/>
    </location>
</feature>